<dbReference type="GO" id="GO:0003677">
    <property type="term" value="F:DNA binding"/>
    <property type="evidence" value="ECO:0007669"/>
    <property type="project" value="UniProtKB-KW"/>
</dbReference>
<comment type="subcellular location">
    <subcellularLocation>
        <location evidence="1">Nucleus</location>
    </subcellularLocation>
</comment>
<dbReference type="AlphaFoldDB" id="A0A6J2YXE8"/>
<reference evidence="6" key="1">
    <citation type="submission" date="2025-08" db="UniProtKB">
        <authorList>
            <consortium name="RefSeq"/>
        </authorList>
    </citation>
    <scope>IDENTIFICATION</scope>
    <source>
        <tissue evidence="6">Gonads</tissue>
    </source>
</reference>
<dbReference type="Proteomes" id="UP000504635">
    <property type="component" value="Unplaced"/>
</dbReference>
<evidence type="ECO:0000313" key="6">
    <source>
        <dbReference type="RefSeq" id="XP_030767909.1"/>
    </source>
</evidence>
<name>A0A6J2YXE8_SITOR</name>
<dbReference type="Pfam" id="PF05225">
    <property type="entry name" value="HTH_psq"/>
    <property type="match status" value="1"/>
</dbReference>
<dbReference type="InterPro" id="IPR009057">
    <property type="entry name" value="Homeodomain-like_sf"/>
</dbReference>
<dbReference type="KEGG" id="soy:115891562"/>
<dbReference type="Pfam" id="PF03184">
    <property type="entry name" value="DDE_1"/>
    <property type="match status" value="1"/>
</dbReference>
<gene>
    <name evidence="6" type="primary">LOC115891562</name>
</gene>
<dbReference type="InterPro" id="IPR006600">
    <property type="entry name" value="HTH_CenpB_DNA-bd_dom"/>
</dbReference>
<sequence>MVFKYKRISSRGDSWSEQTMSLALNDLKQGKISIRGASKKYGIPYSTLADHKKLNTSKKKLGRYSKVFSEAEEKELVEYLKELDKRFYGLTKRDFCKLAYQYAEEKHIHHPFTNNEAGEQWYANFMLRHQELSLRTPEPTSVARACGFNRVQVEIFFKNLSQILEKHHITTDNIYNVDETGIQTSAKKPPKVLSVRGKKQVGSISSSERGTLITSLFCCSATGKFISPTLVFPRKKKNPRYLEGTPPGTLMLVTDNGWINSDAFLEWLKFFVASVRPTEQHKCLLILDNHVSHRSLKVLQYASENHVVILSVPPHSTHKLQPLDVAVYGPFGKYFERALDKWQKAHPAQRVTFFDIGSIFTEAYLNSATPVNAISGFKKTGITNCDISVFTDLDFAPSIVTEINPLESTKTPKNIYCTEIAASRSTASETTDGAGPSRVLKENLVQVTDGLQIISASNIEKDPTNTNKNIMTPEKKITVISDILIVPKADSKQNTRRRKSQKYSGFFLDIDLDSGRNLIK</sequence>
<dbReference type="InterPro" id="IPR050863">
    <property type="entry name" value="CenT-Element_Derived"/>
</dbReference>
<evidence type="ECO:0000256" key="2">
    <source>
        <dbReference type="ARBA" id="ARBA00023125"/>
    </source>
</evidence>
<evidence type="ECO:0000256" key="3">
    <source>
        <dbReference type="ARBA" id="ARBA00023242"/>
    </source>
</evidence>
<dbReference type="PROSITE" id="PS51253">
    <property type="entry name" value="HTH_CENPB"/>
    <property type="match status" value="1"/>
</dbReference>
<protein>
    <submittedName>
        <fullName evidence="6">Uncharacterized protein LOC115891562</fullName>
    </submittedName>
</protein>
<dbReference type="InParanoid" id="A0A6J2YXE8"/>
<organism evidence="5 6">
    <name type="scientific">Sitophilus oryzae</name>
    <name type="common">Rice weevil</name>
    <name type="synonym">Curculio oryzae</name>
    <dbReference type="NCBI Taxonomy" id="7048"/>
    <lineage>
        <taxon>Eukaryota</taxon>
        <taxon>Metazoa</taxon>
        <taxon>Ecdysozoa</taxon>
        <taxon>Arthropoda</taxon>
        <taxon>Hexapoda</taxon>
        <taxon>Insecta</taxon>
        <taxon>Pterygota</taxon>
        <taxon>Neoptera</taxon>
        <taxon>Endopterygota</taxon>
        <taxon>Coleoptera</taxon>
        <taxon>Polyphaga</taxon>
        <taxon>Cucujiformia</taxon>
        <taxon>Curculionidae</taxon>
        <taxon>Dryophthorinae</taxon>
        <taxon>Sitophilus</taxon>
    </lineage>
</organism>
<accession>A0A6J2YXE8</accession>
<dbReference type="OrthoDB" id="6258697at2759"/>
<dbReference type="Gene3D" id="1.10.10.60">
    <property type="entry name" value="Homeodomain-like"/>
    <property type="match status" value="1"/>
</dbReference>
<dbReference type="PANTHER" id="PTHR19303:SF74">
    <property type="entry name" value="POGO TRANSPOSABLE ELEMENT WITH KRAB DOMAIN"/>
    <property type="match status" value="1"/>
</dbReference>
<dbReference type="InterPro" id="IPR004875">
    <property type="entry name" value="DDE_SF_endonuclease_dom"/>
</dbReference>
<keyword evidence="5" id="KW-1185">Reference proteome</keyword>
<dbReference type="InterPro" id="IPR007889">
    <property type="entry name" value="HTH_Psq"/>
</dbReference>
<evidence type="ECO:0000256" key="1">
    <source>
        <dbReference type="ARBA" id="ARBA00004123"/>
    </source>
</evidence>
<dbReference type="GeneID" id="115891562"/>
<proteinExistence type="predicted"/>
<keyword evidence="2" id="KW-0238">DNA-binding</keyword>
<feature type="domain" description="HTH CENPB-type" evidence="4">
    <location>
        <begin position="60"/>
        <end position="135"/>
    </location>
</feature>
<evidence type="ECO:0000313" key="5">
    <source>
        <dbReference type="Proteomes" id="UP000504635"/>
    </source>
</evidence>
<dbReference type="InterPro" id="IPR036397">
    <property type="entry name" value="RNaseH_sf"/>
</dbReference>
<dbReference type="Gene3D" id="3.30.420.10">
    <property type="entry name" value="Ribonuclease H-like superfamily/Ribonuclease H"/>
    <property type="match status" value="1"/>
</dbReference>
<dbReference type="RefSeq" id="XP_030767909.1">
    <property type="nucleotide sequence ID" value="XM_030912049.1"/>
</dbReference>
<dbReference type="GO" id="GO:0005634">
    <property type="term" value="C:nucleus"/>
    <property type="evidence" value="ECO:0007669"/>
    <property type="project" value="UniProtKB-SubCell"/>
</dbReference>
<keyword evidence="3" id="KW-0539">Nucleus</keyword>
<evidence type="ECO:0000259" key="4">
    <source>
        <dbReference type="PROSITE" id="PS51253"/>
    </source>
</evidence>
<dbReference type="SUPFAM" id="SSF46689">
    <property type="entry name" value="Homeodomain-like"/>
    <property type="match status" value="1"/>
</dbReference>
<dbReference type="PANTHER" id="PTHR19303">
    <property type="entry name" value="TRANSPOSON"/>
    <property type="match status" value="1"/>
</dbReference>